<proteinExistence type="predicted"/>
<sequence length="111" mass="12424">MTSDEMEKGHRASSLTSIGHSFPTSALTKMRFIIQLVLLVTICAALYSRVDADPVDNDQQATMFVRGILGDLQEELDKGPCDPRKFDKCFTKCFNKLPLLQCRDHCLLNGC</sequence>
<dbReference type="Proteomes" id="UP000076858">
    <property type="component" value="Unassembled WGS sequence"/>
</dbReference>
<evidence type="ECO:0000313" key="1">
    <source>
        <dbReference type="EMBL" id="KZS04749.1"/>
    </source>
</evidence>
<organism evidence="1 2">
    <name type="scientific">Daphnia magna</name>
    <dbReference type="NCBI Taxonomy" id="35525"/>
    <lineage>
        <taxon>Eukaryota</taxon>
        <taxon>Metazoa</taxon>
        <taxon>Ecdysozoa</taxon>
        <taxon>Arthropoda</taxon>
        <taxon>Crustacea</taxon>
        <taxon>Branchiopoda</taxon>
        <taxon>Diplostraca</taxon>
        <taxon>Cladocera</taxon>
        <taxon>Anomopoda</taxon>
        <taxon>Daphniidae</taxon>
        <taxon>Daphnia</taxon>
    </lineage>
</organism>
<protein>
    <submittedName>
        <fullName evidence="1">Uncharacterized protein</fullName>
    </submittedName>
</protein>
<evidence type="ECO:0000313" key="2">
    <source>
        <dbReference type="Proteomes" id="UP000076858"/>
    </source>
</evidence>
<reference evidence="1 2" key="1">
    <citation type="submission" date="2016-03" db="EMBL/GenBank/DDBJ databases">
        <title>EvidentialGene: Evidence-directed Construction of Genes on Genomes.</title>
        <authorList>
            <person name="Gilbert D.G."/>
            <person name="Choi J.-H."/>
            <person name="Mockaitis K."/>
            <person name="Colbourne J."/>
            <person name="Pfrender M."/>
        </authorList>
    </citation>
    <scope>NUCLEOTIDE SEQUENCE [LARGE SCALE GENOMIC DNA]</scope>
    <source>
        <strain evidence="1 2">Xinb3</strain>
        <tissue evidence="1">Complete organism</tissue>
    </source>
</reference>
<keyword evidence="2" id="KW-1185">Reference proteome</keyword>
<name>A0A164M5L1_9CRUS</name>
<dbReference type="AlphaFoldDB" id="A0A164M5L1"/>
<comment type="caution">
    <text evidence="1">The sequence shown here is derived from an EMBL/GenBank/DDBJ whole genome shotgun (WGS) entry which is preliminary data.</text>
</comment>
<gene>
    <name evidence="1" type="ORF">APZ42_032223</name>
</gene>
<accession>A0A164M5L1</accession>
<dbReference type="EMBL" id="LRGB01003071">
    <property type="protein sequence ID" value="KZS04749.1"/>
    <property type="molecule type" value="Genomic_DNA"/>
</dbReference>